<dbReference type="GO" id="GO:0051378">
    <property type="term" value="F:serotonin binding"/>
    <property type="evidence" value="ECO:0007669"/>
    <property type="project" value="TreeGrafter"/>
</dbReference>
<evidence type="ECO:0000256" key="8">
    <source>
        <dbReference type="ARBA" id="ARBA00023224"/>
    </source>
</evidence>
<dbReference type="GO" id="GO:0007198">
    <property type="term" value="P:adenylate cyclase-inhibiting serotonin receptor signaling pathway"/>
    <property type="evidence" value="ECO:0007669"/>
    <property type="project" value="TreeGrafter"/>
</dbReference>
<dbReference type="GO" id="GO:0045202">
    <property type="term" value="C:synapse"/>
    <property type="evidence" value="ECO:0007669"/>
    <property type="project" value="GOC"/>
</dbReference>
<proteinExistence type="inferred from homology"/>
<dbReference type="Ensembl" id="ENSECRT00000026307.1">
    <property type="protein sequence ID" value="ENSECRP00000025764.1"/>
    <property type="gene ID" value="ENSECRG00000017391.1"/>
</dbReference>
<reference evidence="12" key="2">
    <citation type="submission" date="2025-08" db="UniProtKB">
        <authorList>
            <consortium name="Ensembl"/>
        </authorList>
    </citation>
    <scope>IDENTIFICATION</scope>
</reference>
<keyword evidence="13" id="KW-1185">Reference proteome</keyword>
<keyword evidence="8 9" id="KW-0807">Transducer</keyword>
<evidence type="ECO:0000256" key="10">
    <source>
        <dbReference type="SAM" id="Phobius"/>
    </source>
</evidence>
<dbReference type="GO" id="GO:0030425">
    <property type="term" value="C:dendrite"/>
    <property type="evidence" value="ECO:0007669"/>
    <property type="project" value="TreeGrafter"/>
</dbReference>
<evidence type="ECO:0000256" key="5">
    <source>
        <dbReference type="ARBA" id="ARBA00023040"/>
    </source>
</evidence>
<dbReference type="GO" id="GO:0007187">
    <property type="term" value="P:G protein-coupled receptor signaling pathway, coupled to cyclic nucleotide second messenger"/>
    <property type="evidence" value="ECO:0007669"/>
    <property type="project" value="TreeGrafter"/>
</dbReference>
<accession>A0A8C4T3M9</accession>
<dbReference type="GO" id="GO:0007268">
    <property type="term" value="P:chemical synaptic transmission"/>
    <property type="evidence" value="ECO:0007669"/>
    <property type="project" value="TreeGrafter"/>
</dbReference>
<dbReference type="PROSITE" id="PS50262">
    <property type="entry name" value="G_PROTEIN_RECEP_F1_2"/>
    <property type="match status" value="1"/>
</dbReference>
<feature type="transmembrane region" description="Helical" evidence="10">
    <location>
        <begin position="259"/>
        <end position="279"/>
    </location>
</feature>
<evidence type="ECO:0000256" key="6">
    <source>
        <dbReference type="ARBA" id="ARBA00023136"/>
    </source>
</evidence>
<feature type="transmembrane region" description="Helical" evidence="10">
    <location>
        <begin position="106"/>
        <end position="123"/>
    </location>
</feature>
<keyword evidence="4 10" id="KW-1133">Transmembrane helix</keyword>
<feature type="domain" description="G-protein coupled receptors family 1 profile" evidence="11">
    <location>
        <begin position="44"/>
        <end position="310"/>
    </location>
</feature>
<dbReference type="GO" id="GO:0005886">
    <property type="term" value="C:plasma membrane"/>
    <property type="evidence" value="ECO:0007669"/>
    <property type="project" value="UniProtKB-SubCell"/>
</dbReference>
<organism evidence="12 13">
    <name type="scientific">Erpetoichthys calabaricus</name>
    <name type="common">Rope fish</name>
    <name type="synonym">Calamoichthys calabaricus</name>
    <dbReference type="NCBI Taxonomy" id="27687"/>
    <lineage>
        <taxon>Eukaryota</taxon>
        <taxon>Metazoa</taxon>
        <taxon>Chordata</taxon>
        <taxon>Craniata</taxon>
        <taxon>Vertebrata</taxon>
        <taxon>Euteleostomi</taxon>
        <taxon>Actinopterygii</taxon>
        <taxon>Polypteriformes</taxon>
        <taxon>Polypteridae</taxon>
        <taxon>Erpetoichthys</taxon>
    </lineage>
</organism>
<comment type="subcellular location">
    <subcellularLocation>
        <location evidence="1">Cell membrane</location>
        <topology evidence="1">Multi-pass membrane protein</topology>
    </subcellularLocation>
</comment>
<keyword evidence="7 9" id="KW-0675">Receptor</keyword>
<keyword evidence="6 10" id="KW-0472">Membrane</keyword>
<sequence length="415" mass="47411">MEWFNSSSSSLFTDLQPCVCLRSTISKILLYSFIVIVIFCTVTGNLLVVLAIIYFKQLQSPTNSFVLSLAIADFLVGLIVMPYSMIRTIEQCWYFGPTFCEIHTSLDVMLCTASILHLSCIAFDRYYAVCNPLVYSFKMSSRRVIILIITCWIVPLLISFVPIMLGLQKLGIENKVPSNTCFFFVNKVYGVTASLVAFYIPMFIMFLAYWNIYRVAKRQVMQINALENKRAQQSSDVCKSKKAKVKISKKSEKKAAKTLGVIIGAFLIFWLPFFTLNIIDPFLMQQTDMVIWEILLWLGYVNSSMNPFLYGFFNKSFRAAFLIIIKQAIQPKKLTTSYPFHFSKTKSCCHLNVPVLLLSSTLLGNYCMCFIFCNGCFLRPSLLTNAIRILAIGTFLFRKPVFHIIKCILMQFGCI</sequence>
<feature type="transmembrane region" description="Helical" evidence="10">
    <location>
        <begin position="28"/>
        <end position="53"/>
    </location>
</feature>
<name>A0A8C4T3M9_ERPCA</name>
<keyword evidence="2" id="KW-1003">Cell membrane</keyword>
<comment type="similarity">
    <text evidence="9">Belongs to the G-protein coupled receptor 1 family.</text>
</comment>
<keyword evidence="5 9" id="KW-0297">G-protein coupled receptor</keyword>
<evidence type="ECO:0000256" key="1">
    <source>
        <dbReference type="ARBA" id="ARBA00004651"/>
    </source>
</evidence>
<feature type="transmembrane region" description="Helical" evidence="10">
    <location>
        <begin position="291"/>
        <end position="313"/>
    </location>
</feature>
<dbReference type="PRINTS" id="PR00237">
    <property type="entry name" value="GPCRRHODOPSN"/>
</dbReference>
<evidence type="ECO:0000256" key="4">
    <source>
        <dbReference type="ARBA" id="ARBA00022989"/>
    </source>
</evidence>
<dbReference type="InterPro" id="IPR009132">
    <property type="entry name" value="TAAR_fam"/>
</dbReference>
<evidence type="ECO:0000256" key="7">
    <source>
        <dbReference type="ARBA" id="ARBA00023170"/>
    </source>
</evidence>
<dbReference type="PRINTS" id="PR01830">
    <property type="entry name" value="TRACEAMINER"/>
</dbReference>
<evidence type="ECO:0000259" key="11">
    <source>
        <dbReference type="PROSITE" id="PS50262"/>
    </source>
</evidence>
<feature type="transmembrane region" description="Helical" evidence="10">
    <location>
        <begin position="188"/>
        <end position="212"/>
    </location>
</feature>
<protein>
    <recommendedName>
        <fullName evidence="11">G-protein coupled receptors family 1 profile domain-containing protein</fullName>
    </recommendedName>
</protein>
<evidence type="ECO:0000256" key="3">
    <source>
        <dbReference type="ARBA" id="ARBA00022692"/>
    </source>
</evidence>
<feature type="transmembrane region" description="Helical" evidence="10">
    <location>
        <begin position="65"/>
        <end position="86"/>
    </location>
</feature>
<dbReference type="SMART" id="SM01381">
    <property type="entry name" value="7TM_GPCR_Srsx"/>
    <property type="match status" value="1"/>
</dbReference>
<dbReference type="GeneTree" id="ENSGT00950000182934"/>
<dbReference type="SUPFAM" id="SSF81321">
    <property type="entry name" value="Family A G protein-coupled receptor-like"/>
    <property type="match status" value="1"/>
</dbReference>
<reference evidence="12" key="3">
    <citation type="submission" date="2025-09" db="UniProtKB">
        <authorList>
            <consortium name="Ensembl"/>
        </authorList>
    </citation>
    <scope>IDENTIFICATION</scope>
</reference>
<dbReference type="InterPro" id="IPR017452">
    <property type="entry name" value="GPCR_Rhodpsn_7TM"/>
</dbReference>
<dbReference type="Pfam" id="PF00001">
    <property type="entry name" value="7tm_1"/>
    <property type="match status" value="1"/>
</dbReference>
<dbReference type="AlphaFoldDB" id="A0A8C4T3M9"/>
<evidence type="ECO:0000313" key="12">
    <source>
        <dbReference type="Ensembl" id="ENSECRP00000025764.1"/>
    </source>
</evidence>
<dbReference type="Gene3D" id="1.20.1070.10">
    <property type="entry name" value="Rhodopsin 7-helix transmembrane proteins"/>
    <property type="match status" value="1"/>
</dbReference>
<evidence type="ECO:0000313" key="13">
    <source>
        <dbReference type="Proteomes" id="UP000694620"/>
    </source>
</evidence>
<dbReference type="Proteomes" id="UP000694620">
    <property type="component" value="Chromosome 5"/>
</dbReference>
<reference evidence="12" key="1">
    <citation type="submission" date="2021-06" db="EMBL/GenBank/DDBJ databases">
        <authorList>
            <consortium name="Wellcome Sanger Institute Data Sharing"/>
        </authorList>
    </citation>
    <scope>NUCLEOTIDE SEQUENCE [LARGE SCALE GENOMIC DNA]</scope>
</reference>
<dbReference type="InterPro" id="IPR000276">
    <property type="entry name" value="GPCR_Rhodpsn"/>
</dbReference>
<dbReference type="PANTHER" id="PTHR24247">
    <property type="entry name" value="5-HYDROXYTRYPTAMINE RECEPTOR"/>
    <property type="match status" value="1"/>
</dbReference>
<keyword evidence="3 9" id="KW-0812">Transmembrane</keyword>
<dbReference type="PANTHER" id="PTHR24247:SF280">
    <property type="entry name" value="5-HYDROXYTRYPTAMINE RECEPTOR 4"/>
    <property type="match status" value="1"/>
</dbReference>
<dbReference type="GO" id="GO:0001594">
    <property type="term" value="F:trace-amine receptor activity"/>
    <property type="evidence" value="ECO:0007669"/>
    <property type="project" value="InterPro"/>
</dbReference>
<evidence type="ECO:0000256" key="9">
    <source>
        <dbReference type="RuleBase" id="RU000688"/>
    </source>
</evidence>
<dbReference type="GO" id="GO:0004993">
    <property type="term" value="F:G protein-coupled serotonin receptor activity"/>
    <property type="evidence" value="ECO:0007669"/>
    <property type="project" value="TreeGrafter"/>
</dbReference>
<feature type="transmembrane region" description="Helical" evidence="10">
    <location>
        <begin position="144"/>
        <end position="168"/>
    </location>
</feature>
<dbReference type="PROSITE" id="PS00237">
    <property type="entry name" value="G_PROTEIN_RECEP_F1_1"/>
    <property type="match status" value="1"/>
</dbReference>
<evidence type="ECO:0000256" key="2">
    <source>
        <dbReference type="ARBA" id="ARBA00022475"/>
    </source>
</evidence>
<dbReference type="GO" id="GO:0030594">
    <property type="term" value="F:neurotransmitter receptor activity"/>
    <property type="evidence" value="ECO:0007669"/>
    <property type="project" value="TreeGrafter"/>
</dbReference>